<reference evidence="1 2" key="1">
    <citation type="submission" date="2015-01" db="EMBL/GenBank/DDBJ databases">
        <title>Evolution of Trichinella species and genotypes.</title>
        <authorList>
            <person name="Korhonen P.K."/>
            <person name="Edoardo P."/>
            <person name="Giuseppe L.R."/>
            <person name="Gasser R.B."/>
        </authorList>
    </citation>
    <scope>NUCLEOTIDE SEQUENCE [LARGE SCALE GENOMIC DNA]</scope>
    <source>
        <strain evidence="1">ISS37</strain>
    </source>
</reference>
<comment type="caution">
    <text evidence="1">The sequence shown here is derived from an EMBL/GenBank/DDBJ whole genome shotgun (WGS) entry which is preliminary data.</text>
</comment>
<organism evidence="1 2">
    <name type="scientific">Trichinella nelsoni</name>
    <dbReference type="NCBI Taxonomy" id="6336"/>
    <lineage>
        <taxon>Eukaryota</taxon>
        <taxon>Metazoa</taxon>
        <taxon>Ecdysozoa</taxon>
        <taxon>Nematoda</taxon>
        <taxon>Enoplea</taxon>
        <taxon>Dorylaimia</taxon>
        <taxon>Trichinellida</taxon>
        <taxon>Trichinellidae</taxon>
        <taxon>Trichinella</taxon>
    </lineage>
</organism>
<dbReference type="OrthoDB" id="10446662at2759"/>
<dbReference type="AlphaFoldDB" id="A0A0V0RDM1"/>
<dbReference type="EMBL" id="JYDL01000330">
    <property type="protein sequence ID" value="KRX12571.1"/>
    <property type="molecule type" value="Genomic_DNA"/>
</dbReference>
<evidence type="ECO:0000313" key="1">
    <source>
        <dbReference type="EMBL" id="KRX12571.1"/>
    </source>
</evidence>
<protein>
    <submittedName>
        <fullName evidence="1">Uncharacterized protein</fullName>
    </submittedName>
</protein>
<evidence type="ECO:0000313" key="2">
    <source>
        <dbReference type="Proteomes" id="UP000054630"/>
    </source>
</evidence>
<name>A0A0V0RDM1_9BILA</name>
<keyword evidence="2" id="KW-1185">Reference proteome</keyword>
<accession>A0A0V0RDM1</accession>
<gene>
    <name evidence="1" type="ORF">T07_6876</name>
</gene>
<sequence>MENGCIVTTVFLKKEHSMSGGSSLMVEASNVAQPATPSLKQHPYPAEEIILVAPVNLYSRFTLD</sequence>
<dbReference type="Proteomes" id="UP000054630">
    <property type="component" value="Unassembled WGS sequence"/>
</dbReference>
<proteinExistence type="predicted"/>